<proteinExistence type="predicted"/>
<accession>A0A0D3K413</accession>
<dbReference type="EnsemblProtists" id="EOD30498">
    <property type="protein sequence ID" value="EOD30498"/>
    <property type="gene ID" value="EMIHUDRAFT_232854"/>
</dbReference>
<name>A0A0D3K413_EMIH1</name>
<dbReference type="Gene3D" id="1.20.930.20">
    <property type="entry name" value="Adaptor protein Cbl, N-terminal domain"/>
    <property type="match status" value="1"/>
</dbReference>
<dbReference type="CDD" id="cd21037">
    <property type="entry name" value="MLKL_NTD"/>
    <property type="match status" value="1"/>
</dbReference>
<dbReference type="AlphaFoldDB" id="A0A0D3K413"/>
<dbReference type="RefSeq" id="XP_005782927.1">
    <property type="nucleotide sequence ID" value="XM_005782870.1"/>
</dbReference>
<feature type="region of interest" description="Disordered" evidence="1">
    <location>
        <begin position="438"/>
        <end position="457"/>
    </location>
</feature>
<dbReference type="KEGG" id="ehx:EMIHUDRAFT_232854"/>
<reference evidence="4" key="1">
    <citation type="journal article" date="2013" name="Nature">
        <title>Pan genome of the phytoplankton Emiliania underpins its global distribution.</title>
        <authorList>
            <person name="Read B.A."/>
            <person name="Kegel J."/>
            <person name="Klute M.J."/>
            <person name="Kuo A."/>
            <person name="Lefebvre S.C."/>
            <person name="Maumus F."/>
            <person name="Mayer C."/>
            <person name="Miller J."/>
            <person name="Monier A."/>
            <person name="Salamov A."/>
            <person name="Young J."/>
            <person name="Aguilar M."/>
            <person name="Claverie J.M."/>
            <person name="Frickenhaus S."/>
            <person name="Gonzalez K."/>
            <person name="Herman E.K."/>
            <person name="Lin Y.C."/>
            <person name="Napier J."/>
            <person name="Ogata H."/>
            <person name="Sarno A.F."/>
            <person name="Shmutz J."/>
            <person name="Schroeder D."/>
            <person name="de Vargas C."/>
            <person name="Verret F."/>
            <person name="von Dassow P."/>
            <person name="Valentin K."/>
            <person name="Van de Peer Y."/>
            <person name="Wheeler G."/>
            <person name="Dacks J.B."/>
            <person name="Delwiche C.F."/>
            <person name="Dyhrman S.T."/>
            <person name="Glockner G."/>
            <person name="John U."/>
            <person name="Richards T."/>
            <person name="Worden A.Z."/>
            <person name="Zhang X."/>
            <person name="Grigoriev I.V."/>
            <person name="Allen A.E."/>
            <person name="Bidle K."/>
            <person name="Borodovsky M."/>
            <person name="Bowler C."/>
            <person name="Brownlee C."/>
            <person name="Cock J.M."/>
            <person name="Elias M."/>
            <person name="Gladyshev V.N."/>
            <person name="Groth M."/>
            <person name="Guda C."/>
            <person name="Hadaegh A."/>
            <person name="Iglesias-Rodriguez M.D."/>
            <person name="Jenkins J."/>
            <person name="Jones B.M."/>
            <person name="Lawson T."/>
            <person name="Leese F."/>
            <person name="Lindquist E."/>
            <person name="Lobanov A."/>
            <person name="Lomsadze A."/>
            <person name="Malik S.B."/>
            <person name="Marsh M.E."/>
            <person name="Mackinder L."/>
            <person name="Mock T."/>
            <person name="Mueller-Roeber B."/>
            <person name="Pagarete A."/>
            <person name="Parker M."/>
            <person name="Probert I."/>
            <person name="Quesneville H."/>
            <person name="Raines C."/>
            <person name="Rensing S.A."/>
            <person name="Riano-Pachon D.M."/>
            <person name="Richier S."/>
            <person name="Rokitta S."/>
            <person name="Shiraiwa Y."/>
            <person name="Soanes D.M."/>
            <person name="van der Giezen M."/>
            <person name="Wahlund T.M."/>
            <person name="Williams B."/>
            <person name="Wilson W."/>
            <person name="Wolfe G."/>
            <person name="Wurch L.L."/>
        </authorList>
    </citation>
    <scope>NUCLEOTIDE SEQUENCE</scope>
</reference>
<dbReference type="PaxDb" id="2903-EOD30498"/>
<organism evidence="3 4">
    <name type="scientific">Emiliania huxleyi (strain CCMP1516)</name>
    <dbReference type="NCBI Taxonomy" id="280463"/>
    <lineage>
        <taxon>Eukaryota</taxon>
        <taxon>Haptista</taxon>
        <taxon>Haptophyta</taxon>
        <taxon>Prymnesiophyceae</taxon>
        <taxon>Isochrysidales</taxon>
        <taxon>Noelaerhabdaceae</taxon>
        <taxon>Emiliania</taxon>
    </lineage>
</organism>
<feature type="region of interest" description="Disordered" evidence="1">
    <location>
        <begin position="323"/>
        <end position="357"/>
    </location>
</feature>
<protein>
    <recommendedName>
        <fullName evidence="2">J domain-containing protein</fullName>
    </recommendedName>
</protein>
<dbReference type="InterPro" id="IPR001623">
    <property type="entry name" value="DnaJ_domain"/>
</dbReference>
<dbReference type="Proteomes" id="UP000013827">
    <property type="component" value="Unassembled WGS sequence"/>
</dbReference>
<evidence type="ECO:0000256" key="1">
    <source>
        <dbReference type="SAM" id="MobiDB-lite"/>
    </source>
</evidence>
<evidence type="ECO:0000259" key="2">
    <source>
        <dbReference type="SMART" id="SM00271"/>
    </source>
</evidence>
<dbReference type="InterPro" id="IPR036537">
    <property type="entry name" value="Adaptor_Cbl_N_dom_sf"/>
</dbReference>
<feature type="domain" description="J" evidence="2">
    <location>
        <begin position="561"/>
        <end position="622"/>
    </location>
</feature>
<feature type="compositionally biased region" description="Low complexity" evidence="1">
    <location>
        <begin position="347"/>
        <end position="357"/>
    </location>
</feature>
<dbReference type="GeneID" id="17275772"/>
<keyword evidence="4" id="KW-1185">Reference proteome</keyword>
<feature type="compositionally biased region" description="Low complexity" evidence="1">
    <location>
        <begin position="438"/>
        <end position="454"/>
    </location>
</feature>
<sequence length="832" mass="90879">MEGGVERLASVERALGKVETGLKLADSVLKLGEGAGLPLIPAVCSAARGVLRAVQASRTVISDALSVAQRTIDVLELLQLMAENVERMDAKSRPSVEDRMRELQRLLEDACSAVAAFGKKGWLRHALKVGRRSTLSQLDSEITAQLGLLLKFYNLARDAHIDARLQAREYAVEAEVQRRVAEREAMGEAVDADALEKDSEFVRGIAVASGLSDAEFQQELREGFAQQGLKLDRAAELMQSDQEFEAKQQLELAVLQRSQAEEKYQRVRQRRLTTQPFMHLDAVSSEQLKRYSAASSSAASAAPTLTPPRVVPANPFLEMARPATGVPTPSASVGNTKLAASGKARSATDTDASSSESSSLVSTILTITLEGSLTGPPPFDSRAFKARLAEKLEMRPDDQFKVRLVKQGGRRQHEVQTSPSFFVRVEVDEQGYLSYESSSSESASASGSEGSDFSAADKEAASGEITMHVKRALRPHRVAAEAIEVLWVEEGSIVVALQLDLPYALKLIDLHQSKRLGEEFSIVSCALGEQRPSVSKAEMNEVPLAVRNEFPLAIREVVFAPNHFEALGLSVNRVVDASELKRAYLKQAAVAEAEAAVEVEAGCLAASKRLNEARDVLKDPFRCAEHVDEIERARGAAPKGPWEKDALQELGKVQARRAAHRMEAEAKATAEAEAKATAEAEASEIVLHSLPVSTLENMGVRTISDEDMIDVPPGTPASVPASYKAGRVLLDEKDWDAALKCFNRAADLLEQKAEHDEEFLARVFEGSFERRFLKGRFAKLSDAINLCEYQIALRPKQMHEKFFDGVMASIKTIAALSNEAKPIQEGMKDWRD</sequence>
<dbReference type="GO" id="GO:0007166">
    <property type="term" value="P:cell surface receptor signaling pathway"/>
    <property type="evidence" value="ECO:0007669"/>
    <property type="project" value="InterPro"/>
</dbReference>
<reference evidence="3" key="2">
    <citation type="submission" date="2024-10" db="UniProtKB">
        <authorList>
            <consortium name="EnsemblProtists"/>
        </authorList>
    </citation>
    <scope>IDENTIFICATION</scope>
</reference>
<dbReference type="HOGENOM" id="CLU_341145_0_0_1"/>
<evidence type="ECO:0000313" key="3">
    <source>
        <dbReference type="EnsemblProtists" id="EOD30498"/>
    </source>
</evidence>
<evidence type="ECO:0000313" key="4">
    <source>
        <dbReference type="Proteomes" id="UP000013827"/>
    </source>
</evidence>
<dbReference type="InterPro" id="IPR059179">
    <property type="entry name" value="MLKL-like_MCAfunc"/>
</dbReference>
<dbReference type="SMART" id="SM00271">
    <property type="entry name" value="DnaJ"/>
    <property type="match status" value="1"/>
</dbReference>